<name>W4GUU9_APHAT</name>
<dbReference type="PANTHER" id="PTHR21600:SF40">
    <property type="entry name" value="PSEUDOURIDYLATE SYNTHASE RPUSD2"/>
    <property type="match status" value="1"/>
</dbReference>
<dbReference type="AlphaFoldDB" id="W4GUU9"/>
<dbReference type="SUPFAM" id="SSF55120">
    <property type="entry name" value="Pseudouridine synthase"/>
    <property type="match status" value="1"/>
</dbReference>
<dbReference type="GO" id="GO:0000455">
    <property type="term" value="P:enzyme-directed rRNA pseudouridine synthesis"/>
    <property type="evidence" value="ECO:0007669"/>
    <property type="project" value="TreeGrafter"/>
</dbReference>
<dbReference type="InterPro" id="IPR050188">
    <property type="entry name" value="RluA_PseudoU_synthase"/>
</dbReference>
<dbReference type="RefSeq" id="XP_009827732.1">
    <property type="nucleotide sequence ID" value="XM_009829430.1"/>
</dbReference>
<dbReference type="EMBL" id="KI913121">
    <property type="protein sequence ID" value="ETV83061.1"/>
    <property type="molecule type" value="Genomic_DNA"/>
</dbReference>
<dbReference type="InterPro" id="IPR020103">
    <property type="entry name" value="PsdUridine_synth_cat_dom_sf"/>
</dbReference>
<protein>
    <recommendedName>
        <fullName evidence="2">Pseudouridine synthase RsuA/RluA-like domain-containing protein</fullName>
    </recommendedName>
</protein>
<evidence type="ECO:0000313" key="3">
    <source>
        <dbReference type="EMBL" id="ETV83061.1"/>
    </source>
</evidence>
<reference evidence="3" key="1">
    <citation type="submission" date="2013-12" db="EMBL/GenBank/DDBJ databases">
        <title>The Genome Sequence of Aphanomyces astaci APO3.</title>
        <authorList>
            <consortium name="The Broad Institute Genomics Platform"/>
            <person name="Russ C."/>
            <person name="Tyler B."/>
            <person name="van West P."/>
            <person name="Dieguez-Uribeondo J."/>
            <person name="Young S.K."/>
            <person name="Zeng Q."/>
            <person name="Gargeya S."/>
            <person name="Fitzgerald M."/>
            <person name="Abouelleil A."/>
            <person name="Alvarado L."/>
            <person name="Chapman S.B."/>
            <person name="Gainer-Dewar J."/>
            <person name="Goldberg J."/>
            <person name="Griggs A."/>
            <person name="Gujja S."/>
            <person name="Hansen M."/>
            <person name="Howarth C."/>
            <person name="Imamovic A."/>
            <person name="Ireland A."/>
            <person name="Larimer J."/>
            <person name="McCowan C."/>
            <person name="Murphy C."/>
            <person name="Pearson M."/>
            <person name="Poon T.W."/>
            <person name="Priest M."/>
            <person name="Roberts A."/>
            <person name="Saif S."/>
            <person name="Shea T."/>
            <person name="Sykes S."/>
            <person name="Wortman J."/>
            <person name="Nusbaum C."/>
            <person name="Birren B."/>
        </authorList>
    </citation>
    <scope>NUCLEOTIDE SEQUENCE [LARGE SCALE GENOMIC DNA]</scope>
    <source>
        <strain evidence="3">APO3</strain>
    </source>
</reference>
<dbReference type="Gene3D" id="3.30.2350.10">
    <property type="entry name" value="Pseudouridine synthase"/>
    <property type="match status" value="1"/>
</dbReference>
<organism evidence="3">
    <name type="scientific">Aphanomyces astaci</name>
    <name type="common">Crayfish plague agent</name>
    <dbReference type="NCBI Taxonomy" id="112090"/>
    <lineage>
        <taxon>Eukaryota</taxon>
        <taxon>Sar</taxon>
        <taxon>Stramenopiles</taxon>
        <taxon>Oomycota</taxon>
        <taxon>Saprolegniomycetes</taxon>
        <taxon>Saprolegniales</taxon>
        <taxon>Verrucalvaceae</taxon>
        <taxon>Aphanomyces</taxon>
    </lineage>
</organism>
<dbReference type="GeneID" id="20806799"/>
<dbReference type="Pfam" id="PF00849">
    <property type="entry name" value="PseudoU_synth_2"/>
    <property type="match status" value="1"/>
</dbReference>
<evidence type="ECO:0000259" key="2">
    <source>
        <dbReference type="Pfam" id="PF00849"/>
    </source>
</evidence>
<dbReference type="OrthoDB" id="424794at2759"/>
<dbReference type="PANTHER" id="PTHR21600">
    <property type="entry name" value="MITOCHONDRIAL RNA PSEUDOURIDINE SYNTHASE"/>
    <property type="match status" value="1"/>
</dbReference>
<dbReference type="PROSITE" id="PS01129">
    <property type="entry name" value="PSI_RLU"/>
    <property type="match status" value="1"/>
</dbReference>
<accession>W4GUU9</accession>
<dbReference type="STRING" id="112090.W4GUU9"/>
<dbReference type="GO" id="GO:0003723">
    <property type="term" value="F:RNA binding"/>
    <property type="evidence" value="ECO:0007669"/>
    <property type="project" value="InterPro"/>
</dbReference>
<evidence type="ECO:0000256" key="1">
    <source>
        <dbReference type="SAM" id="MobiDB-lite"/>
    </source>
</evidence>
<dbReference type="VEuPathDB" id="FungiDB:H257_04803"/>
<dbReference type="InterPro" id="IPR006224">
    <property type="entry name" value="PsdUridine_synth_RluA-like_CS"/>
</dbReference>
<dbReference type="InterPro" id="IPR006145">
    <property type="entry name" value="PsdUridine_synth_RsuA/RluA"/>
</dbReference>
<feature type="region of interest" description="Disordered" evidence="1">
    <location>
        <begin position="276"/>
        <end position="296"/>
    </location>
</feature>
<dbReference type="GO" id="GO:0009982">
    <property type="term" value="F:pseudouridine synthase activity"/>
    <property type="evidence" value="ECO:0007669"/>
    <property type="project" value="InterPro"/>
</dbReference>
<gene>
    <name evidence="3" type="ORF">H257_04803</name>
</gene>
<proteinExistence type="predicted"/>
<feature type="domain" description="Pseudouridine synthase RsuA/RluA-like" evidence="2">
    <location>
        <begin position="129"/>
        <end position="319"/>
    </location>
</feature>
<sequence length="434" mass="48489">MSSNHGNMEVLPREAKRRKVASHANEVLATEYEVRDGYRYVKPYVFAFETHAKQRWFGRTLLEIFTTEFGSFSPEYYALAIDTGRITLNGKLTPPTTVVKNGDLLCHKTHRHEPPVSGDTIEIAHETPDLLVVSKPAGVPTHPCGAYRFNSLHFILLHMRPDIPKLHVVHRLDRLTSGVVILAKTPSKARALSASIADRTASKTYLARVRGSFPQNLSAEWLSKLHLPTPRARVTIDGKWLRVQCPLVCKSHKDGVWTWALDGASDVKEAETLVQFHSNPPPSSRPHDGEIGHDDDDDTTVVLVKPVTGRTHQIRLHLQLLGLPIANDPCYGGTLHFGSSFVENEDVLDGSPSSKDAVETSLASTVPQLPHESEADFLTRTCQWCARRPENENHKHCARIWLHAWRYELLGETFQVAAPDWVVVPPQVLLGDQA</sequence>